<evidence type="ECO:0000256" key="5">
    <source>
        <dbReference type="ARBA" id="ARBA00022801"/>
    </source>
</evidence>
<dbReference type="InterPro" id="IPR000718">
    <property type="entry name" value="Peptidase_M13"/>
</dbReference>
<dbReference type="GO" id="GO:0016485">
    <property type="term" value="P:protein processing"/>
    <property type="evidence" value="ECO:0000318"/>
    <property type="project" value="GO_Central"/>
</dbReference>
<reference evidence="9" key="1">
    <citation type="journal article" date="2008" name="Nat. Genet.">
        <title>The Pristionchus pacificus genome provides a unique perspective on nematode lifestyle and parasitism.</title>
        <authorList>
            <person name="Dieterich C."/>
            <person name="Clifton S.W."/>
            <person name="Schuster L.N."/>
            <person name="Chinwalla A."/>
            <person name="Delehaunty K."/>
            <person name="Dinkelacker I."/>
            <person name="Fulton L."/>
            <person name="Fulton R."/>
            <person name="Godfrey J."/>
            <person name="Minx P."/>
            <person name="Mitreva M."/>
            <person name="Roeseler W."/>
            <person name="Tian H."/>
            <person name="Witte H."/>
            <person name="Yang S.P."/>
            <person name="Wilson R.K."/>
            <person name="Sommer R.J."/>
        </authorList>
    </citation>
    <scope>NUCLEOTIDE SEQUENCE [LARGE SCALE GENOMIC DNA]</scope>
    <source>
        <strain evidence="9">PS312</strain>
    </source>
</reference>
<dbReference type="InterPro" id="IPR024079">
    <property type="entry name" value="MetalloPept_cat_dom_sf"/>
</dbReference>
<dbReference type="EnsemblMetazoa" id="PPA12536.1">
    <property type="protein sequence ID" value="PPA12536.1"/>
    <property type="gene ID" value="WBGene00102090"/>
</dbReference>
<comment type="cofactor">
    <cofactor evidence="1">
        <name>Zn(2+)</name>
        <dbReference type="ChEBI" id="CHEBI:29105"/>
    </cofactor>
</comment>
<accession>A0A8R1UAN6</accession>
<dbReference type="Proteomes" id="UP000005239">
    <property type="component" value="Unassembled WGS sequence"/>
</dbReference>
<evidence type="ECO:0000256" key="1">
    <source>
        <dbReference type="ARBA" id="ARBA00001947"/>
    </source>
</evidence>
<comment type="similarity">
    <text evidence="2">Belongs to the peptidase M13 family.</text>
</comment>
<dbReference type="InterPro" id="IPR008753">
    <property type="entry name" value="Peptidase_M13_N"/>
</dbReference>
<evidence type="ECO:0000256" key="6">
    <source>
        <dbReference type="ARBA" id="ARBA00022833"/>
    </source>
</evidence>
<gene>
    <name evidence="8" type="primary">WBGene00102090</name>
</gene>
<sequence>FEYVMGDRRWPPPPYPPNVRPPIGSYTDIYATTGDSITSGLHYSCNPIDDLDFPCYAAPIFQFESTTALSTIPASSHAPAPMKHPPPIPSLSRDSSFRPSSNLYLPKRKKNRKCVLSRLELCLILLVFLLLFSLGVTLTFWLLYLQGYRTFFDGKPLYPSQISFGGGEEAADPSANNHGGRVCTSRECTVLAAFLAENLNDKVDPCDDFYEFACGNYGLNRNLAANKPLRHTISDVQARLNKQVRSLLADDPSPKDKMWDSLAKGYYRKCQDEDTLEHHGKEAMLSVLSWVGGWPTVDGDKWKEWPHGWEKQLAVVMNKTGVNAVLLELAVTHDPSNSSRSIIELDQPKWGVGSRWPYLMGPDDPMIQNYTSLMVATAVSMGAPQERAEKDMKEAMELELKLVNFSAEEMVRRDPERGNNRFQLWELKNHFPLIKIDEYVHSVFDGLVKLSDNETIIIRETEYFKGIQHILKDTSKRVLANYISWRIVQGFSPFLPPTAREPFYQFKANQTGMFNSPPPDRWEDCVTLSVIMMDMPVGKLFVEHFFDRVRAMTKMNELTLYLKSEFIKQLHVLDWMDDETRERAISKANAIEYKSGYPEVLFDDEWMSKQWGIPFRETEPLLHLTIRIKLVRYAEELLRLSEPLDRSTWYQSPAQVDAYYAPNSNEMIFPAGIMQFPFLTIGVPNYITYGMVGAVIGHEVSHAFDDQGGRYDELGNLKEWWDAETDRKFQEKNKCFVHQYESVRVEEAGVHLNGQLSLGENIADNGGVKTAFNAYRAWKSNATENEPSLPGFQNMTSDQMFFLAYANNWCSVVRSKHYVQLIMTDVHAPSKYRAIIPLRNRPEFSKAFNCPKNSPMNPDKKCQVCEHNTETKLRKRTTKTGTFKLLNQFINLKTYGLTLQLVELALLALAGHESSWGALSWACRYHRDRNGSGKPVPLSASSLTTVGGNNGMLFFGSGCSSSSRYFIQESKSKLLAVSSRSEG</sequence>
<dbReference type="CDD" id="cd08662">
    <property type="entry name" value="M13"/>
    <property type="match status" value="1"/>
</dbReference>
<dbReference type="Pfam" id="PF05649">
    <property type="entry name" value="Peptidase_M13_N"/>
    <property type="match status" value="1"/>
</dbReference>
<dbReference type="PANTHER" id="PTHR11733">
    <property type="entry name" value="ZINC METALLOPROTEASE FAMILY M13 NEPRILYSIN-RELATED"/>
    <property type="match status" value="1"/>
</dbReference>
<evidence type="ECO:0000256" key="3">
    <source>
        <dbReference type="ARBA" id="ARBA00022670"/>
    </source>
</evidence>
<dbReference type="AlphaFoldDB" id="A0A2A6CR06"/>
<keyword evidence="6" id="KW-0862">Zinc</keyword>
<dbReference type="OrthoDB" id="6475849at2759"/>
<keyword evidence="7" id="KW-0482">Metalloprotease</keyword>
<dbReference type="PRINTS" id="PR00786">
    <property type="entry name" value="NEPRILYSIN"/>
</dbReference>
<dbReference type="InterPro" id="IPR018497">
    <property type="entry name" value="Peptidase_M13_C"/>
</dbReference>
<keyword evidence="4" id="KW-0479">Metal-binding</keyword>
<dbReference type="Gene3D" id="1.10.1380.10">
    <property type="entry name" value="Neutral endopeptidase , domain2"/>
    <property type="match status" value="1"/>
</dbReference>
<evidence type="ECO:0000313" key="9">
    <source>
        <dbReference type="Proteomes" id="UP000005239"/>
    </source>
</evidence>
<name>A0A2A6CR06_PRIPA</name>
<dbReference type="GO" id="GO:0004222">
    <property type="term" value="F:metalloendopeptidase activity"/>
    <property type="evidence" value="ECO:0000318"/>
    <property type="project" value="GO_Central"/>
</dbReference>
<dbReference type="PANTHER" id="PTHR11733:SF192">
    <property type="entry name" value="NEPRILYSIN-21"/>
    <property type="match status" value="1"/>
</dbReference>
<reference evidence="8" key="2">
    <citation type="submission" date="2022-06" db="UniProtKB">
        <authorList>
            <consortium name="EnsemblMetazoa"/>
        </authorList>
    </citation>
    <scope>IDENTIFICATION</scope>
    <source>
        <strain evidence="8">PS312</strain>
    </source>
</reference>
<keyword evidence="3" id="KW-0645">Protease</keyword>
<evidence type="ECO:0000313" key="8">
    <source>
        <dbReference type="EnsemblMetazoa" id="PPA12536.1"/>
    </source>
</evidence>
<dbReference type="Gene3D" id="3.40.390.10">
    <property type="entry name" value="Collagenase (Catalytic Domain)"/>
    <property type="match status" value="1"/>
</dbReference>
<dbReference type="GO" id="GO:0046872">
    <property type="term" value="F:metal ion binding"/>
    <property type="evidence" value="ECO:0007669"/>
    <property type="project" value="UniProtKB-KW"/>
</dbReference>
<keyword evidence="5" id="KW-0378">Hydrolase</keyword>
<evidence type="ECO:0000256" key="4">
    <source>
        <dbReference type="ARBA" id="ARBA00022723"/>
    </source>
</evidence>
<dbReference type="PROSITE" id="PS51885">
    <property type="entry name" value="NEPRILYSIN"/>
    <property type="match status" value="1"/>
</dbReference>
<evidence type="ECO:0000256" key="2">
    <source>
        <dbReference type="ARBA" id="ARBA00007357"/>
    </source>
</evidence>
<dbReference type="GO" id="GO:0005886">
    <property type="term" value="C:plasma membrane"/>
    <property type="evidence" value="ECO:0000318"/>
    <property type="project" value="GO_Central"/>
</dbReference>
<keyword evidence="9" id="KW-1185">Reference proteome</keyword>
<dbReference type="Pfam" id="PF01431">
    <property type="entry name" value="Peptidase_M13"/>
    <property type="match status" value="1"/>
</dbReference>
<dbReference type="InterPro" id="IPR042089">
    <property type="entry name" value="Peptidase_M13_dom_2"/>
</dbReference>
<protein>
    <submittedName>
        <fullName evidence="8">Nep-21</fullName>
    </submittedName>
</protein>
<evidence type="ECO:0000256" key="7">
    <source>
        <dbReference type="ARBA" id="ARBA00023049"/>
    </source>
</evidence>
<organism evidence="8 9">
    <name type="scientific">Pristionchus pacificus</name>
    <name type="common">Parasitic nematode worm</name>
    <dbReference type="NCBI Taxonomy" id="54126"/>
    <lineage>
        <taxon>Eukaryota</taxon>
        <taxon>Metazoa</taxon>
        <taxon>Ecdysozoa</taxon>
        <taxon>Nematoda</taxon>
        <taxon>Chromadorea</taxon>
        <taxon>Rhabditida</taxon>
        <taxon>Rhabditina</taxon>
        <taxon>Diplogasteromorpha</taxon>
        <taxon>Diplogasteroidea</taxon>
        <taxon>Neodiplogasteridae</taxon>
        <taxon>Pristionchus</taxon>
    </lineage>
</organism>
<proteinExistence type="inferred from homology"/>
<dbReference type="SUPFAM" id="SSF55486">
    <property type="entry name" value="Metalloproteases ('zincins'), catalytic domain"/>
    <property type="match status" value="1"/>
</dbReference>
<accession>A0A2A6CR06</accession>